<dbReference type="STRING" id="1081104.A0A167ZH91"/>
<feature type="domain" description="HMG box" evidence="5">
    <location>
        <begin position="318"/>
        <end position="394"/>
    </location>
</feature>
<dbReference type="InterPro" id="IPR050281">
    <property type="entry name" value="Flavin_monoamine_oxidase"/>
</dbReference>
<evidence type="ECO:0000313" key="6">
    <source>
        <dbReference type="EMBL" id="OAA67514.1"/>
    </source>
</evidence>
<proteinExistence type="inferred from homology"/>
<dbReference type="PANTHER" id="PTHR10742">
    <property type="entry name" value="FLAVIN MONOAMINE OXIDASE"/>
    <property type="match status" value="1"/>
</dbReference>
<comment type="similarity">
    <text evidence="1">Belongs to the flavin monoamine oxidase family.</text>
</comment>
<keyword evidence="6" id="KW-0808">Transferase</keyword>
<evidence type="ECO:0000313" key="7">
    <source>
        <dbReference type="Proteomes" id="UP000076744"/>
    </source>
</evidence>
<evidence type="ECO:0000259" key="5">
    <source>
        <dbReference type="PROSITE" id="PS50118"/>
    </source>
</evidence>
<evidence type="ECO:0000256" key="2">
    <source>
        <dbReference type="ARBA" id="ARBA00023002"/>
    </source>
</evidence>
<dbReference type="SUPFAM" id="SSF47095">
    <property type="entry name" value="HMG-box"/>
    <property type="match status" value="1"/>
</dbReference>
<dbReference type="Proteomes" id="UP000076744">
    <property type="component" value="Unassembled WGS sequence"/>
</dbReference>
<dbReference type="SMART" id="SM00398">
    <property type="entry name" value="HMG"/>
    <property type="match status" value="1"/>
</dbReference>
<dbReference type="GO" id="GO:0016491">
    <property type="term" value="F:oxidoreductase activity"/>
    <property type="evidence" value="ECO:0007669"/>
    <property type="project" value="UniProtKB-KW"/>
</dbReference>
<dbReference type="Pfam" id="PF01593">
    <property type="entry name" value="Amino_oxidase"/>
    <property type="match status" value="1"/>
</dbReference>
<dbReference type="RefSeq" id="XP_018705503.1">
    <property type="nucleotide sequence ID" value="XM_018847296.1"/>
</dbReference>
<dbReference type="EMBL" id="AZHB01000007">
    <property type="protein sequence ID" value="OAA67514.1"/>
    <property type="molecule type" value="Genomic_DNA"/>
</dbReference>
<dbReference type="GO" id="GO:0006338">
    <property type="term" value="P:chromatin remodeling"/>
    <property type="evidence" value="ECO:0007669"/>
    <property type="project" value="TreeGrafter"/>
</dbReference>
<keyword evidence="3" id="KW-0539">Nucleus</keyword>
<comment type="caution">
    <text evidence="6">The sequence shown here is derived from an EMBL/GenBank/DDBJ whole genome shotgun (WGS) entry which is preliminary data.</text>
</comment>
<evidence type="ECO:0000256" key="3">
    <source>
        <dbReference type="PROSITE-ProRule" id="PRU00267"/>
    </source>
</evidence>
<dbReference type="PANTHER" id="PTHR10742:SF386">
    <property type="entry name" value="LYSINE-SPECIFIC HISTONE DEMETHYLASE 1A"/>
    <property type="match status" value="1"/>
</dbReference>
<dbReference type="InterPro" id="IPR002937">
    <property type="entry name" value="Amino_oxidase"/>
</dbReference>
<feature type="region of interest" description="Disordered" evidence="4">
    <location>
        <begin position="1"/>
        <end position="21"/>
    </location>
</feature>
<keyword evidence="6" id="KW-0489">Methyltransferase</keyword>
<dbReference type="AlphaFoldDB" id="A0A167ZH91"/>
<dbReference type="Gene3D" id="3.50.50.60">
    <property type="entry name" value="FAD/NAD(P)-binding domain"/>
    <property type="match status" value="1"/>
</dbReference>
<dbReference type="InterPro" id="IPR009071">
    <property type="entry name" value="HMG_box_dom"/>
</dbReference>
<dbReference type="GeneID" id="30019982"/>
<dbReference type="Pfam" id="PF00505">
    <property type="entry name" value="HMG_box"/>
    <property type="match status" value="1"/>
</dbReference>
<sequence>MRTDFTTLAKTYQKSSSSKEEAELEAESEMGGMIITGFDRGNPINVLVRGQLCLPYHALKAETTIYDSEGKPVDAERDQLIEKLYNDCLDRVSEHKYKTVPVKLIQGNRDLLDQGKDNPQSTSQHEYRGCRGRFFQWFNVTNTTGMPCLIALMAGDAGFDTETSSNEDLIREATETLRSVFGPDVPHPLEAVVTRWGSDPFARGSYSSAAPDMQPKDYDNMAKPLGNLFFAGEHTIGTHPATVHGAYLSGLRAASEVAEAIFGPIEVPTPLILPRDSLLLQKRKEAAKDPRQARKDAYETEAWDHVQSMLGERPVPPAKVAGNAYMLFSKMYFDEARRRCEEKLKAGRTKAMPNDVRVMTSRMWKEASEETRRPFEAQAAEQKQAYAEAMAQYTQSAEKWDLTAIDIRADYERTHPFTPEPGDPATGFEGGRVLTPKSRRRLNVSYAEDADSKMEF</sequence>
<dbReference type="Gene3D" id="1.10.30.10">
    <property type="entry name" value="High mobility group box domain"/>
    <property type="match status" value="1"/>
</dbReference>
<dbReference type="GO" id="GO:0008168">
    <property type="term" value="F:methyltransferase activity"/>
    <property type="evidence" value="ECO:0007669"/>
    <property type="project" value="UniProtKB-KW"/>
</dbReference>
<organism evidence="6 7">
    <name type="scientific">Cordyceps fumosorosea (strain ARSEF 2679)</name>
    <name type="common">Isaria fumosorosea</name>
    <dbReference type="NCBI Taxonomy" id="1081104"/>
    <lineage>
        <taxon>Eukaryota</taxon>
        <taxon>Fungi</taxon>
        <taxon>Dikarya</taxon>
        <taxon>Ascomycota</taxon>
        <taxon>Pezizomycotina</taxon>
        <taxon>Sordariomycetes</taxon>
        <taxon>Hypocreomycetidae</taxon>
        <taxon>Hypocreales</taxon>
        <taxon>Cordycipitaceae</taxon>
        <taxon>Cordyceps</taxon>
    </lineage>
</organism>
<dbReference type="GO" id="GO:0032259">
    <property type="term" value="P:methylation"/>
    <property type="evidence" value="ECO:0007669"/>
    <property type="project" value="UniProtKB-KW"/>
</dbReference>
<dbReference type="OrthoDB" id="9982100at2759"/>
<dbReference type="InterPro" id="IPR036910">
    <property type="entry name" value="HMG_box_dom_sf"/>
</dbReference>
<name>A0A167ZH91_CORFA</name>
<dbReference type="GO" id="GO:0003677">
    <property type="term" value="F:DNA binding"/>
    <property type="evidence" value="ECO:0007669"/>
    <property type="project" value="UniProtKB-UniRule"/>
</dbReference>
<evidence type="ECO:0000256" key="1">
    <source>
        <dbReference type="ARBA" id="ARBA00005995"/>
    </source>
</evidence>
<gene>
    <name evidence="6" type="ORF">ISF_03690</name>
</gene>
<evidence type="ECO:0000256" key="4">
    <source>
        <dbReference type="SAM" id="MobiDB-lite"/>
    </source>
</evidence>
<dbReference type="CDD" id="cd00084">
    <property type="entry name" value="HMG-box_SF"/>
    <property type="match status" value="1"/>
</dbReference>
<dbReference type="Gene3D" id="3.90.660.10">
    <property type="match status" value="1"/>
</dbReference>
<dbReference type="SUPFAM" id="SSF54373">
    <property type="entry name" value="FAD-linked reductases, C-terminal domain"/>
    <property type="match status" value="1"/>
</dbReference>
<keyword evidence="2" id="KW-0560">Oxidoreductase</keyword>
<feature type="DNA-binding region" description="HMG box" evidence="3">
    <location>
        <begin position="318"/>
        <end position="394"/>
    </location>
</feature>
<feature type="compositionally biased region" description="Polar residues" evidence="4">
    <location>
        <begin position="1"/>
        <end position="13"/>
    </location>
</feature>
<keyword evidence="3" id="KW-0238">DNA-binding</keyword>
<dbReference type="SUPFAM" id="SSF51905">
    <property type="entry name" value="FAD/NAD(P)-binding domain"/>
    <property type="match status" value="1"/>
</dbReference>
<dbReference type="GO" id="GO:0050660">
    <property type="term" value="F:flavin adenine dinucleotide binding"/>
    <property type="evidence" value="ECO:0007669"/>
    <property type="project" value="TreeGrafter"/>
</dbReference>
<reference evidence="6 7" key="1">
    <citation type="journal article" date="2016" name="Genome Biol. Evol.">
        <title>Divergent and convergent evolution of fungal pathogenicity.</title>
        <authorList>
            <person name="Shang Y."/>
            <person name="Xiao G."/>
            <person name="Zheng P."/>
            <person name="Cen K."/>
            <person name="Zhan S."/>
            <person name="Wang C."/>
        </authorList>
    </citation>
    <scope>NUCLEOTIDE SEQUENCE [LARGE SCALE GENOMIC DNA]</scope>
    <source>
        <strain evidence="6 7">ARSEF 2679</strain>
    </source>
</reference>
<dbReference type="PROSITE" id="PS50118">
    <property type="entry name" value="HMG_BOX_2"/>
    <property type="match status" value="1"/>
</dbReference>
<keyword evidence="7" id="KW-1185">Reference proteome</keyword>
<protein>
    <submittedName>
        <fullName evidence="6">Lysine-specific histone demethylase 1</fullName>
    </submittedName>
</protein>
<dbReference type="GO" id="GO:0005634">
    <property type="term" value="C:nucleus"/>
    <property type="evidence" value="ECO:0007669"/>
    <property type="project" value="UniProtKB-UniRule"/>
</dbReference>
<accession>A0A167ZH91</accession>
<dbReference type="GO" id="GO:0003682">
    <property type="term" value="F:chromatin binding"/>
    <property type="evidence" value="ECO:0007669"/>
    <property type="project" value="TreeGrafter"/>
</dbReference>
<dbReference type="InterPro" id="IPR036188">
    <property type="entry name" value="FAD/NAD-bd_sf"/>
</dbReference>